<feature type="disulfide bond" evidence="2">
    <location>
        <begin position="209"/>
        <end position="258"/>
    </location>
</feature>
<keyword evidence="5" id="KW-1185">Reference proteome</keyword>
<feature type="active site" description="Nucleophile" evidence="1">
    <location>
        <position position="54"/>
    </location>
</feature>
<dbReference type="InterPro" id="IPR013830">
    <property type="entry name" value="SGNH_hydro"/>
</dbReference>
<comment type="caution">
    <text evidence="4">The sequence shown here is derived from an EMBL/GenBank/DDBJ whole genome shotgun (WGS) entry which is preliminary data.</text>
</comment>
<dbReference type="Gene3D" id="3.40.50.1110">
    <property type="entry name" value="SGNH hydrolase"/>
    <property type="match status" value="1"/>
</dbReference>
<dbReference type="Pfam" id="PF13472">
    <property type="entry name" value="Lipase_GDSL_2"/>
    <property type="match status" value="1"/>
</dbReference>
<sequence length="298" mass="31363">MNPTPLPRTRRRGQHPARAVLTVLAVVALVAVAGCGSGTAPVPHGAVYAALGDSESAGAGIAPIADSGCLRSKRNYPSLVQRTLHYSSFEDVSCSGAMTTNLLRPQLTQGSTNDPQLDALGSRTKLVTLTIGLNDDKLAYGLLAACVPAAQPTPLCAPVLQATTAQVDQQLSKAAVRVRDTLRAIRKAAPHARVVLVGYPRYLPDSGSCPDRYSVVAAMEPRLRSALRVVNQKWKAAAAAAGADYVDTYAMSKGHDVCSADPWVNGSQEQPGRAVALHPFEAFHEAVAKKIVTLLKQG</sequence>
<evidence type="ECO:0000313" key="5">
    <source>
        <dbReference type="Proteomes" id="UP000279994"/>
    </source>
</evidence>
<dbReference type="PANTHER" id="PTHR37981:SF1">
    <property type="entry name" value="SGNH HYDROLASE-TYPE ESTERASE DOMAIN-CONTAINING PROTEIN"/>
    <property type="match status" value="1"/>
</dbReference>
<dbReference type="SUPFAM" id="SSF52266">
    <property type="entry name" value="SGNH hydrolase"/>
    <property type="match status" value="1"/>
</dbReference>
<evidence type="ECO:0000313" key="4">
    <source>
        <dbReference type="EMBL" id="RNM17456.1"/>
    </source>
</evidence>
<feature type="disulfide bond" evidence="2">
    <location>
        <begin position="69"/>
        <end position="94"/>
    </location>
</feature>
<dbReference type="GO" id="GO:0019433">
    <property type="term" value="P:triglyceride catabolic process"/>
    <property type="evidence" value="ECO:0007669"/>
    <property type="project" value="TreeGrafter"/>
</dbReference>
<name>A0A3N0GZ15_9ACTN</name>
<dbReference type="PANTHER" id="PTHR37981">
    <property type="entry name" value="LIPASE 2"/>
    <property type="match status" value="1"/>
</dbReference>
<dbReference type="InterPro" id="IPR037460">
    <property type="entry name" value="SEST-like"/>
</dbReference>
<organism evidence="4 5">
    <name type="scientific">Nocardioides pocheonensis</name>
    <dbReference type="NCBI Taxonomy" id="661485"/>
    <lineage>
        <taxon>Bacteria</taxon>
        <taxon>Bacillati</taxon>
        <taxon>Actinomycetota</taxon>
        <taxon>Actinomycetes</taxon>
        <taxon>Propionibacteriales</taxon>
        <taxon>Nocardioidaceae</taxon>
        <taxon>Nocardioides</taxon>
    </lineage>
</organism>
<protein>
    <submittedName>
        <fullName evidence="4">SGNH/GDSL hydrolase family protein</fullName>
    </submittedName>
</protein>
<gene>
    <name evidence="4" type="ORF">EFL26_01325</name>
</gene>
<dbReference type="EMBL" id="RJSF01000003">
    <property type="protein sequence ID" value="RNM17456.1"/>
    <property type="molecule type" value="Genomic_DNA"/>
</dbReference>
<dbReference type="OrthoDB" id="5503950at2"/>
<evidence type="ECO:0000256" key="2">
    <source>
        <dbReference type="PIRSR" id="PIRSR637460-2"/>
    </source>
</evidence>
<feature type="active site" evidence="1">
    <location>
        <position position="278"/>
    </location>
</feature>
<keyword evidence="4" id="KW-0378">Hydrolase</keyword>
<accession>A0A3N0GZ15</accession>
<dbReference type="InterPro" id="IPR036514">
    <property type="entry name" value="SGNH_hydro_sf"/>
</dbReference>
<reference evidence="4 5" key="1">
    <citation type="submission" date="2018-11" db="EMBL/GenBank/DDBJ databases">
        <authorList>
            <person name="Li F."/>
        </authorList>
    </citation>
    <scope>NUCLEOTIDE SEQUENCE [LARGE SCALE GENOMIC DNA]</scope>
    <source>
        <strain evidence="4 5">Gsoil 818</strain>
    </source>
</reference>
<feature type="disulfide bond" evidence="2">
    <location>
        <begin position="146"/>
        <end position="156"/>
    </location>
</feature>
<dbReference type="GO" id="GO:0004806">
    <property type="term" value="F:triacylglycerol lipase activity"/>
    <property type="evidence" value="ECO:0007669"/>
    <property type="project" value="TreeGrafter"/>
</dbReference>
<dbReference type="AlphaFoldDB" id="A0A3N0GZ15"/>
<dbReference type="Proteomes" id="UP000279994">
    <property type="component" value="Unassembled WGS sequence"/>
</dbReference>
<dbReference type="RefSeq" id="WP_123221076.1">
    <property type="nucleotide sequence ID" value="NZ_RJSF01000003.1"/>
</dbReference>
<keyword evidence="2" id="KW-1015">Disulfide bond</keyword>
<feature type="domain" description="SGNH hydrolase-type esterase" evidence="3">
    <location>
        <begin position="50"/>
        <end position="285"/>
    </location>
</feature>
<evidence type="ECO:0000256" key="1">
    <source>
        <dbReference type="PIRSR" id="PIRSR637460-1"/>
    </source>
</evidence>
<proteinExistence type="predicted"/>
<dbReference type="CDD" id="cd01823">
    <property type="entry name" value="SEST_like"/>
    <property type="match status" value="1"/>
</dbReference>
<evidence type="ECO:0000259" key="3">
    <source>
        <dbReference type="Pfam" id="PF13472"/>
    </source>
</evidence>